<keyword evidence="3" id="KW-1185">Reference proteome</keyword>
<gene>
    <name evidence="2" type="ORF">PPACK8108_LOCUS7194</name>
</gene>
<accession>A0AAV0AST8</accession>
<comment type="caution">
    <text evidence="2">The sequence shown here is derived from an EMBL/GenBank/DDBJ whole genome shotgun (WGS) entry which is preliminary data.</text>
</comment>
<evidence type="ECO:0000313" key="2">
    <source>
        <dbReference type="EMBL" id="CAH7672389.1"/>
    </source>
</evidence>
<organism evidence="2 3">
    <name type="scientific">Phakopsora pachyrhizi</name>
    <name type="common">Asian soybean rust disease fungus</name>
    <dbReference type="NCBI Taxonomy" id="170000"/>
    <lineage>
        <taxon>Eukaryota</taxon>
        <taxon>Fungi</taxon>
        <taxon>Dikarya</taxon>
        <taxon>Basidiomycota</taxon>
        <taxon>Pucciniomycotina</taxon>
        <taxon>Pucciniomycetes</taxon>
        <taxon>Pucciniales</taxon>
        <taxon>Phakopsoraceae</taxon>
        <taxon>Phakopsora</taxon>
    </lineage>
</organism>
<dbReference type="EMBL" id="CALTRL010001401">
    <property type="protein sequence ID" value="CAH7672389.1"/>
    <property type="molecule type" value="Genomic_DNA"/>
</dbReference>
<feature type="compositionally biased region" description="Pro residues" evidence="1">
    <location>
        <begin position="239"/>
        <end position="254"/>
    </location>
</feature>
<name>A0AAV0AST8_PHAPC</name>
<sequence length="293" mass="33255">MIVPNYNSSTDAFRRTAIEPEGEGYLNQGPNDLSDIASIASLQYVHNNRVQFESPGGSSLNGCRTNDINYHETTVESRLECPQIINAQGCNVSTLKAPDNIYKNPLNRYDRQDNCSQYSEERMLYGMRRHSSFRYDDSPESNKYPEDVCTNDVFKDESGHPISNNFTHRIHSQIAISEVGALQSFLLQQDPRDFQMMENMNEIPSFYVPRSGDPEKISFNRKNLPRESKVDSSTNFSYPIPPTQPRPETPPEVPGPIMSRGRPRSVTAFGLSNNRYAPSKNKKRGPILKFTAF</sequence>
<evidence type="ECO:0000256" key="1">
    <source>
        <dbReference type="SAM" id="MobiDB-lite"/>
    </source>
</evidence>
<evidence type="ECO:0000313" key="3">
    <source>
        <dbReference type="Proteomes" id="UP001153365"/>
    </source>
</evidence>
<dbReference type="Proteomes" id="UP001153365">
    <property type="component" value="Unassembled WGS sequence"/>
</dbReference>
<protein>
    <submittedName>
        <fullName evidence="2">Uncharacterized protein</fullName>
    </submittedName>
</protein>
<dbReference type="AlphaFoldDB" id="A0AAV0AST8"/>
<proteinExistence type="predicted"/>
<reference evidence="2" key="1">
    <citation type="submission" date="2022-06" db="EMBL/GenBank/DDBJ databases">
        <authorList>
            <consortium name="SYNGENTA / RWTH Aachen University"/>
        </authorList>
    </citation>
    <scope>NUCLEOTIDE SEQUENCE</scope>
</reference>
<feature type="region of interest" description="Disordered" evidence="1">
    <location>
        <begin position="224"/>
        <end position="293"/>
    </location>
</feature>